<feature type="region of interest" description="Disordered" evidence="1">
    <location>
        <begin position="1125"/>
        <end position="1145"/>
    </location>
</feature>
<dbReference type="Pfam" id="PF00397">
    <property type="entry name" value="WW"/>
    <property type="match status" value="1"/>
</dbReference>
<dbReference type="InterPro" id="IPR001849">
    <property type="entry name" value="PH_domain"/>
</dbReference>
<dbReference type="SUPFAM" id="SSF51045">
    <property type="entry name" value="WW domain"/>
    <property type="match status" value="2"/>
</dbReference>
<dbReference type="SUPFAM" id="SSF50729">
    <property type="entry name" value="PH domain-like"/>
    <property type="match status" value="1"/>
</dbReference>
<evidence type="ECO:0000259" key="2">
    <source>
        <dbReference type="PROSITE" id="PS50003"/>
    </source>
</evidence>
<dbReference type="RefSeq" id="XP_013390123.1">
    <property type="nucleotide sequence ID" value="XM_013534669.1"/>
</dbReference>
<dbReference type="InterPro" id="IPR040392">
    <property type="entry name" value="PKHA4-7_PH"/>
</dbReference>
<feature type="region of interest" description="Disordered" evidence="1">
    <location>
        <begin position="93"/>
        <end position="114"/>
    </location>
</feature>
<feature type="region of interest" description="Disordered" evidence="1">
    <location>
        <begin position="246"/>
        <end position="874"/>
    </location>
</feature>
<feature type="compositionally biased region" description="Basic and acidic residues" evidence="1">
    <location>
        <begin position="1621"/>
        <end position="1634"/>
    </location>
</feature>
<dbReference type="GeneID" id="106158612"/>
<feature type="compositionally biased region" description="Polar residues" evidence="1">
    <location>
        <begin position="664"/>
        <end position="678"/>
    </location>
</feature>
<dbReference type="Gene3D" id="2.30.29.30">
    <property type="entry name" value="Pleckstrin-homology domain (PH domain)/Phosphotyrosine-binding domain (PTB)"/>
    <property type="match status" value="1"/>
</dbReference>
<proteinExistence type="predicted"/>
<feature type="domain" description="WW" evidence="3">
    <location>
        <begin position="9"/>
        <end position="42"/>
    </location>
</feature>
<feature type="region of interest" description="Disordered" evidence="1">
    <location>
        <begin position="1960"/>
        <end position="2020"/>
    </location>
</feature>
<feature type="region of interest" description="Disordered" evidence="1">
    <location>
        <begin position="1504"/>
        <end position="1797"/>
    </location>
</feature>
<feature type="compositionally biased region" description="Low complexity" evidence="1">
    <location>
        <begin position="1020"/>
        <end position="1037"/>
    </location>
</feature>
<dbReference type="SMART" id="SM00456">
    <property type="entry name" value="WW"/>
    <property type="match status" value="2"/>
</dbReference>
<feature type="compositionally biased region" description="Basic residues" evidence="1">
    <location>
        <begin position="1785"/>
        <end position="1796"/>
    </location>
</feature>
<dbReference type="InterPro" id="IPR011993">
    <property type="entry name" value="PH-like_dom_sf"/>
</dbReference>
<dbReference type="Pfam" id="PF00169">
    <property type="entry name" value="PH"/>
    <property type="match status" value="1"/>
</dbReference>
<feature type="compositionally biased region" description="Polar residues" evidence="1">
    <location>
        <begin position="627"/>
        <end position="654"/>
    </location>
</feature>
<feature type="compositionally biased region" description="Polar residues" evidence="1">
    <location>
        <begin position="705"/>
        <end position="721"/>
    </location>
</feature>
<dbReference type="Proteomes" id="UP000085678">
    <property type="component" value="Unplaced"/>
</dbReference>
<feature type="compositionally biased region" description="Polar residues" evidence="1">
    <location>
        <begin position="732"/>
        <end position="744"/>
    </location>
</feature>
<dbReference type="CDD" id="cd13248">
    <property type="entry name" value="PH_PEPP1_2_3"/>
    <property type="match status" value="1"/>
</dbReference>
<feature type="compositionally biased region" description="Basic and acidic residues" evidence="1">
    <location>
        <begin position="522"/>
        <end position="533"/>
    </location>
</feature>
<dbReference type="PROSITE" id="PS01159">
    <property type="entry name" value="WW_DOMAIN_1"/>
    <property type="match status" value="2"/>
</dbReference>
<dbReference type="OrthoDB" id="43122at2759"/>
<dbReference type="RefSeq" id="XP_013390122.1">
    <property type="nucleotide sequence ID" value="XM_013534668.1"/>
</dbReference>
<protein>
    <submittedName>
        <fullName evidence="5">Uncharacterized protein LOC106158612 isoform X1</fullName>
    </submittedName>
    <submittedName>
        <fullName evidence="6">Uncharacterized protein LOC106158612 isoform X2</fullName>
    </submittedName>
</protein>
<dbReference type="SMART" id="SM00233">
    <property type="entry name" value="PH"/>
    <property type="match status" value="1"/>
</dbReference>
<evidence type="ECO:0000259" key="3">
    <source>
        <dbReference type="PROSITE" id="PS50020"/>
    </source>
</evidence>
<dbReference type="CDD" id="cd00201">
    <property type="entry name" value="WW"/>
    <property type="match status" value="2"/>
</dbReference>
<organism evidence="4 5">
    <name type="scientific">Lingula anatina</name>
    <name type="common">Brachiopod</name>
    <name type="synonym">Lingula unguis</name>
    <dbReference type="NCBI Taxonomy" id="7574"/>
    <lineage>
        <taxon>Eukaryota</taxon>
        <taxon>Metazoa</taxon>
        <taxon>Spiralia</taxon>
        <taxon>Lophotrochozoa</taxon>
        <taxon>Brachiopoda</taxon>
        <taxon>Linguliformea</taxon>
        <taxon>Lingulata</taxon>
        <taxon>Lingulida</taxon>
        <taxon>Linguloidea</taxon>
        <taxon>Lingulidae</taxon>
        <taxon>Lingula</taxon>
    </lineage>
</organism>
<gene>
    <name evidence="5 6" type="primary">LOC106158612</name>
</gene>
<feature type="compositionally biased region" description="Basic and acidic residues" evidence="1">
    <location>
        <begin position="601"/>
        <end position="624"/>
    </location>
</feature>
<dbReference type="Pfam" id="PF25541">
    <property type="entry name" value="TBCA_PH"/>
    <property type="match status" value="1"/>
</dbReference>
<feature type="compositionally biased region" description="Polar residues" evidence="1">
    <location>
        <begin position="555"/>
        <end position="570"/>
    </location>
</feature>
<dbReference type="InterPro" id="IPR057971">
    <property type="entry name" value="PKHA4-7_TBCA"/>
</dbReference>
<keyword evidence="4" id="KW-1185">Reference proteome</keyword>
<feature type="compositionally biased region" description="Basic and acidic residues" evidence="1">
    <location>
        <begin position="1664"/>
        <end position="1678"/>
    </location>
</feature>
<evidence type="ECO:0000313" key="5">
    <source>
        <dbReference type="RefSeq" id="XP_013390122.1"/>
    </source>
</evidence>
<dbReference type="FunFam" id="2.30.29.30:FF:000286">
    <property type="entry name" value="PH-protein kinase domain containing protein"/>
    <property type="match status" value="1"/>
</dbReference>
<sequence>MAAADLLRVRLPYPWSYGVTEDGRVFFINDDTKTTTWLHPMTKEPVQTGLTASSDLPRGWEHAFNSDGVLYFIDHNTQVSTFTHPVTGEVMAEEGAPQQKIESPKEKSSIEPKRGSLIKKGSKKIVDSPMAKRSEEAPVSMKGWLYKQEGGTIKQWKRRWFVLSDFCLFYYKGPEEQQTLGSILLPSYKINPCARDDGIGKKFAFKAEHQNMRTYYFAAETKEGMQKWMNAMSLATILQRDPTYQRRWQQTSQYPPHDYHSNASVERQFNPPQPSPNVSNASEDAGFGPPPHRHHLAAPNVHEAPPGRNSDGSDAMRDQSYSGGRLFDHYNPSSNGHIPQNYDPRSVPNGYGRPLPDSGMQRGSYTSESSHGDYRQRAPPYGGPGSAGPPHLPGNQPHSGDRGYPATRSSTTLPQAGPERGRSPQRLGTNNRSISLDRRQFQQDMPPSGGPPGPPTHSAPLPQHPQQQAPSQFRNREEPVRSGYVQRRPDSGDFMRQPQNMPYEQKQPGSAQPARPVSAYYEYERPQRTDQQFRDTQGGRGHGGSSEMLGPLQVHVSQESQKDAAQNSMGYSGPGRSKGDQGRPLSQYDYNRPAQGQGRSNNDESSRRELQKQESLRQLRDWHNRMQRSSLSRPDQSPNPDHSSHQPQQTQAQHLKQPVYENIPGQTARRNLSSSFQEDSPAPVRPPYPAAYRDKLVEDAAAKKTPTTAQNMLESSQNSMRHVNEPHFFQYPQVQQTRPAQPQEPSVPDSYLWAKQHVEQEEQRQKEQPKPREEMPRYPDSYLKAKDEVERMQPRPREKEHAGHQDDRRAHYGGYPTVAQGHHQPAKADYEHLDNFYSNPNDPPEGRHGERGDTRTPHQERVASTVTMSKDNSKVPHRSLVDENLSDSAIPDFSFRDILEGSVHSGKTPTIANTDESIRILNELIESYGHERKEIRGGTSEEDLLSQDREHSELKQQIPSDHLIPSGEQILANRSKVEIVTITPQGKGSRPMPKTKSPPMMAVQPLSSFKPKTVNKPLTSGPVKPNSPSSKSPSHSNVSEDLRSPNQNTHLNGVLGVHQSSSPPQVNTSLSTMDATHMQPSAAPGSSKANIAPPMGSSRVSPSTGAHHVSFMADSSAGEMTAHSTTLAREGGRYPSEGAAPQRGRDKLKSLDISTVKEEPDMSDQDVIATKNFKNLRKNFALNGKIRLSISASDLLGKSHEELVLLLIELRRKQSRLEAARDVYKQQLETAKVREKDFQALLQTGNRPPDYMERDHHMYLDIKKQLEDIEKQLEVHKPLVNLVDNLVKMGSLYGGDNDMFASQYKRNLLSPEEYTPPKRMLDFTRKMQEEKLAQDYEKEVKHLSEDEVDLEEKLQKLYGLDRSLQEKSFMVTSLQEDKELLEKALNNVKAQLEHSQDDLREAARLSQQQKNIEKELSKVRQQLADNSKVLEELTTENAKVEHEVKILRSKIHGVRKSTSTPTLSNNESVRAKVKLEQELSKVQDMMSGLNEQGKKLRETMQNLRNSSTDVRGSDKPQDKSSTYNETDLDSNNTKNIALSGYDRRNGRSYLDQDDDDSVQDSDTPWDISEADENTKRFFGLLPKDKPRARTLREVKQRETERRSRDRERRKPSDTQEAPEQGIRERSNSMPERGRRSQSLPRKLNEVPSLQQHAKNSVVSPKELFTGKRIKDRERRLSAAERLFPTPTNNSTPTTSAPSNSNTSTSHMPRPAATASVRPMQLSAESKARRHSELGLAPKPFQASGSTGGFSRVNPSLGPNRTGSTPNLYNTTQGTGPVKQGPAVPPKKKKGPPRRTGARYLTISSSAPLQLETSPTKKLGVQTSAGDLIINQNDPFESATGVRRGSLDFTPDYVQSTSFKNEHISIDTIEKEVLFIPGKIEIPERYVPESDEEELTEDEKRMRQKKADRIKKLLSAQSLQDWTETELDPFKQENVHDKFSEEKHHREHLLSLNQALAKEVTQKTRQVAESRRQAAILKEDQKDTDSDDTGAPKVSATYYNDPYSANPISLRPPSLASEAPL</sequence>
<feature type="compositionally biased region" description="Basic and acidic residues" evidence="1">
    <location>
        <begin position="102"/>
        <end position="114"/>
    </location>
</feature>
<dbReference type="STRING" id="7574.A0A1S3HVQ2"/>
<feature type="compositionally biased region" description="Basic and acidic residues" evidence="1">
    <location>
        <begin position="692"/>
        <end position="702"/>
    </location>
</feature>
<dbReference type="PROSITE" id="PS50003">
    <property type="entry name" value="PH_DOMAIN"/>
    <property type="match status" value="1"/>
</dbReference>
<dbReference type="KEGG" id="lak:106158612"/>
<feature type="compositionally biased region" description="Basic and acidic residues" evidence="1">
    <location>
        <begin position="756"/>
        <end position="810"/>
    </location>
</feature>
<name>A0A1S3HVQ2_LINAN</name>
<feature type="compositionally biased region" description="Polar residues" evidence="1">
    <location>
        <begin position="497"/>
        <end position="510"/>
    </location>
</feature>
<reference evidence="5 6" key="1">
    <citation type="submission" date="2025-04" db="UniProtKB">
        <authorList>
            <consortium name="RefSeq"/>
        </authorList>
    </citation>
    <scope>IDENTIFICATION</scope>
    <source>
        <tissue evidence="5 6">Gonads</tissue>
    </source>
</reference>
<feature type="domain" description="WW" evidence="3">
    <location>
        <begin position="54"/>
        <end position="87"/>
    </location>
</feature>
<feature type="compositionally biased region" description="Basic and acidic residues" evidence="1">
    <location>
        <begin position="844"/>
        <end position="861"/>
    </location>
</feature>
<dbReference type="InterPro" id="IPR036020">
    <property type="entry name" value="WW_dom_sf"/>
</dbReference>
<feature type="compositionally biased region" description="Low complexity" evidence="1">
    <location>
        <begin position="1684"/>
        <end position="1705"/>
    </location>
</feature>
<dbReference type="PANTHER" id="PTHR12752">
    <property type="entry name" value="PHOSPHOINOSITOL 3-PHOSPHATE-BINDING PROTEIN"/>
    <property type="match status" value="1"/>
</dbReference>
<feature type="compositionally biased region" description="Polar residues" evidence="1">
    <location>
        <begin position="1519"/>
        <end position="1536"/>
    </location>
</feature>
<feature type="compositionally biased region" description="Basic and acidic residues" evidence="1">
    <location>
        <begin position="1582"/>
        <end position="1613"/>
    </location>
</feature>
<dbReference type="Gene3D" id="2.20.70.10">
    <property type="match status" value="2"/>
</dbReference>
<feature type="compositionally biased region" description="Polar residues" evidence="1">
    <location>
        <begin position="1752"/>
        <end position="1774"/>
    </location>
</feature>
<dbReference type="PANTHER" id="PTHR12752:SF9">
    <property type="entry name" value="KRAMER, ISOFORM I"/>
    <property type="match status" value="1"/>
</dbReference>
<feature type="compositionally biased region" description="Pro residues" evidence="1">
    <location>
        <begin position="448"/>
        <end position="457"/>
    </location>
</feature>
<dbReference type="PROSITE" id="PS50020">
    <property type="entry name" value="WW_DOMAIN_2"/>
    <property type="match status" value="2"/>
</dbReference>
<evidence type="ECO:0000313" key="6">
    <source>
        <dbReference type="RefSeq" id="XP_013390123.1"/>
    </source>
</evidence>
<feature type="compositionally biased region" description="Polar residues" evidence="1">
    <location>
        <begin position="1647"/>
        <end position="1658"/>
    </location>
</feature>
<feature type="domain" description="PH" evidence="2">
    <location>
        <begin position="138"/>
        <end position="237"/>
    </location>
</feature>
<feature type="compositionally biased region" description="Low complexity" evidence="1">
    <location>
        <begin position="458"/>
        <end position="472"/>
    </location>
</feature>
<evidence type="ECO:0000313" key="4">
    <source>
        <dbReference type="Proteomes" id="UP000085678"/>
    </source>
</evidence>
<feature type="compositionally biased region" description="Polar residues" evidence="1">
    <location>
        <begin position="1058"/>
        <end position="1074"/>
    </location>
</feature>
<feature type="compositionally biased region" description="Basic and acidic residues" evidence="1">
    <location>
        <begin position="1960"/>
        <end position="1983"/>
    </location>
</feature>
<feature type="region of interest" description="Disordered" evidence="1">
    <location>
        <begin position="982"/>
        <end position="1106"/>
    </location>
</feature>
<dbReference type="InterPro" id="IPR001202">
    <property type="entry name" value="WW_dom"/>
</dbReference>
<accession>A0A1S3HVQ2</accession>
<evidence type="ECO:0000256" key="1">
    <source>
        <dbReference type="SAM" id="MobiDB-lite"/>
    </source>
</evidence>